<keyword evidence="2" id="KW-1185">Reference proteome</keyword>
<dbReference type="Proteomes" id="UP001152795">
    <property type="component" value="Unassembled WGS sequence"/>
</dbReference>
<dbReference type="EMBL" id="CACRXK020005497">
    <property type="protein sequence ID" value="CAB4006387.1"/>
    <property type="molecule type" value="Genomic_DNA"/>
</dbReference>
<gene>
    <name evidence="1" type="ORF">PACLA_8A062844</name>
</gene>
<dbReference type="AlphaFoldDB" id="A0A6S7HQE1"/>
<protein>
    <submittedName>
        <fullName evidence="1">Uncharacterized protein</fullName>
    </submittedName>
</protein>
<name>A0A6S7HQE1_PARCT</name>
<evidence type="ECO:0000313" key="2">
    <source>
        <dbReference type="Proteomes" id="UP001152795"/>
    </source>
</evidence>
<proteinExistence type="predicted"/>
<evidence type="ECO:0000313" key="1">
    <source>
        <dbReference type="EMBL" id="CAB4006387.1"/>
    </source>
</evidence>
<organism evidence="1 2">
    <name type="scientific">Paramuricea clavata</name>
    <name type="common">Red gorgonian</name>
    <name type="synonym">Violescent sea-whip</name>
    <dbReference type="NCBI Taxonomy" id="317549"/>
    <lineage>
        <taxon>Eukaryota</taxon>
        <taxon>Metazoa</taxon>
        <taxon>Cnidaria</taxon>
        <taxon>Anthozoa</taxon>
        <taxon>Octocorallia</taxon>
        <taxon>Malacalcyonacea</taxon>
        <taxon>Plexauridae</taxon>
        <taxon>Paramuricea</taxon>
    </lineage>
</organism>
<accession>A0A6S7HQE1</accession>
<comment type="caution">
    <text evidence="1">The sequence shown here is derived from an EMBL/GenBank/DDBJ whole genome shotgun (WGS) entry which is preliminary data.</text>
</comment>
<sequence length="154" mass="18237">MTALKNCSAELRNYLFDYKLPEVFEALLTGLAIECPSDACEFVVDKLSLLNSNPDALESLQWDSFVSAENMPKDHLLRREVLWCYEDENSQPTPEMYLRAYSLYNYKLKLMCLQGWIKFHAMKKEKKKNLLIGLNNARSYHKRRKLRVFFMAYY</sequence>
<reference evidence="1" key="1">
    <citation type="submission" date="2020-04" db="EMBL/GenBank/DDBJ databases">
        <authorList>
            <person name="Alioto T."/>
            <person name="Alioto T."/>
            <person name="Gomez Garrido J."/>
        </authorList>
    </citation>
    <scope>NUCLEOTIDE SEQUENCE</scope>
    <source>
        <strain evidence="1">A484AB</strain>
    </source>
</reference>
<dbReference type="OrthoDB" id="6150766at2759"/>
<feature type="non-terminal residue" evidence="1">
    <location>
        <position position="1"/>
    </location>
</feature>